<dbReference type="Pfam" id="PF00665">
    <property type="entry name" value="rve"/>
    <property type="match status" value="1"/>
</dbReference>
<organism evidence="2 3">
    <name type="scientific">Taxus chinensis</name>
    <name type="common">Chinese yew</name>
    <name type="synonym">Taxus wallichiana var. chinensis</name>
    <dbReference type="NCBI Taxonomy" id="29808"/>
    <lineage>
        <taxon>Eukaryota</taxon>
        <taxon>Viridiplantae</taxon>
        <taxon>Streptophyta</taxon>
        <taxon>Embryophyta</taxon>
        <taxon>Tracheophyta</taxon>
        <taxon>Spermatophyta</taxon>
        <taxon>Pinopsida</taxon>
        <taxon>Pinidae</taxon>
        <taxon>Conifers II</taxon>
        <taxon>Cupressales</taxon>
        <taxon>Taxaceae</taxon>
        <taxon>Taxus</taxon>
    </lineage>
</organism>
<dbReference type="GO" id="GO:0015074">
    <property type="term" value="P:DNA integration"/>
    <property type="evidence" value="ECO:0007669"/>
    <property type="project" value="InterPro"/>
</dbReference>
<reference evidence="2 3" key="1">
    <citation type="journal article" date="2021" name="Nat. Plants">
        <title>The Taxus genome provides insights into paclitaxel biosynthesis.</title>
        <authorList>
            <person name="Xiong X."/>
            <person name="Gou J."/>
            <person name="Liao Q."/>
            <person name="Li Y."/>
            <person name="Zhou Q."/>
            <person name="Bi G."/>
            <person name="Li C."/>
            <person name="Du R."/>
            <person name="Wang X."/>
            <person name="Sun T."/>
            <person name="Guo L."/>
            <person name="Liang H."/>
            <person name="Lu P."/>
            <person name="Wu Y."/>
            <person name="Zhang Z."/>
            <person name="Ro D.K."/>
            <person name="Shang Y."/>
            <person name="Huang S."/>
            <person name="Yan J."/>
        </authorList>
    </citation>
    <scope>NUCLEOTIDE SEQUENCE [LARGE SCALE GENOMIC DNA]</scope>
    <source>
        <strain evidence="2">Ta-2019</strain>
    </source>
</reference>
<dbReference type="InterPro" id="IPR001584">
    <property type="entry name" value="Integrase_cat-core"/>
</dbReference>
<evidence type="ECO:0000259" key="1">
    <source>
        <dbReference type="PROSITE" id="PS50994"/>
    </source>
</evidence>
<accession>A0AA38GPB1</accession>
<dbReference type="OMA" id="ITEMARC"/>
<keyword evidence="3" id="KW-1185">Reference proteome</keyword>
<proteinExistence type="predicted"/>
<dbReference type="PANTHER" id="PTHR42648">
    <property type="entry name" value="TRANSPOSASE, PUTATIVE-RELATED"/>
    <property type="match status" value="1"/>
</dbReference>
<dbReference type="PROSITE" id="PS50994">
    <property type="entry name" value="INTEGRASE"/>
    <property type="match status" value="1"/>
</dbReference>
<dbReference type="Proteomes" id="UP000824469">
    <property type="component" value="Unassembled WGS sequence"/>
</dbReference>
<dbReference type="SUPFAM" id="SSF53098">
    <property type="entry name" value="Ribonuclease H-like"/>
    <property type="match status" value="1"/>
</dbReference>
<dbReference type="GO" id="GO:0003676">
    <property type="term" value="F:nucleic acid binding"/>
    <property type="evidence" value="ECO:0007669"/>
    <property type="project" value="InterPro"/>
</dbReference>
<dbReference type="InterPro" id="IPR012337">
    <property type="entry name" value="RNaseH-like_sf"/>
</dbReference>
<dbReference type="InterPro" id="IPR036397">
    <property type="entry name" value="RNaseH_sf"/>
</dbReference>
<feature type="domain" description="Integrase catalytic" evidence="1">
    <location>
        <begin position="28"/>
        <end position="159"/>
    </location>
</feature>
<evidence type="ECO:0000313" key="3">
    <source>
        <dbReference type="Proteomes" id="UP000824469"/>
    </source>
</evidence>
<protein>
    <recommendedName>
        <fullName evidence="1">Integrase catalytic domain-containing protein</fullName>
    </recommendedName>
</protein>
<dbReference type="Gene3D" id="3.30.420.10">
    <property type="entry name" value="Ribonuclease H-like superfamily/Ribonuclease H"/>
    <property type="match status" value="1"/>
</dbReference>
<gene>
    <name evidence="2" type="ORF">KI387_006639</name>
</gene>
<dbReference type="InterPro" id="IPR039537">
    <property type="entry name" value="Retrotran_Ty1/copia-like"/>
</dbReference>
<dbReference type="AlphaFoldDB" id="A0AA38GPB1"/>
<evidence type="ECO:0000313" key="2">
    <source>
        <dbReference type="EMBL" id="KAH9326461.1"/>
    </source>
</evidence>
<sequence>TGVPEVSTEHDDVCKGCVLGKFAKASFLRSDTISKGVLDLVHSDVCGPMSTKSLRGYEYFVTFIDDFSRKTWIYFLKTKDEVSSRFREFKALVENSTGRKIKVLRSDNGAEYKSNEFQEFCTREGIKREWTIPYNPQQNGVAERKNQSITEASRAMLHD</sequence>
<feature type="non-terminal residue" evidence="2">
    <location>
        <position position="1"/>
    </location>
</feature>
<name>A0AA38GPB1_TAXCH</name>
<dbReference type="PANTHER" id="PTHR42648:SF18">
    <property type="entry name" value="RETROTRANSPOSON, UNCLASSIFIED-LIKE PROTEIN"/>
    <property type="match status" value="1"/>
</dbReference>
<comment type="caution">
    <text evidence="2">The sequence shown here is derived from an EMBL/GenBank/DDBJ whole genome shotgun (WGS) entry which is preliminary data.</text>
</comment>
<dbReference type="EMBL" id="JAHRHJ020000002">
    <property type="protein sequence ID" value="KAH9326461.1"/>
    <property type="molecule type" value="Genomic_DNA"/>
</dbReference>